<feature type="region of interest" description="Disordered" evidence="1">
    <location>
        <begin position="1"/>
        <end position="83"/>
    </location>
</feature>
<feature type="compositionally biased region" description="Polar residues" evidence="1">
    <location>
        <begin position="600"/>
        <end position="618"/>
    </location>
</feature>
<gene>
    <name evidence="2" type="ORF">CEUTPL_LOCUS10620</name>
</gene>
<feature type="region of interest" description="Disordered" evidence="1">
    <location>
        <begin position="112"/>
        <end position="141"/>
    </location>
</feature>
<dbReference type="Proteomes" id="UP001152799">
    <property type="component" value="Chromosome 6"/>
</dbReference>
<feature type="compositionally biased region" description="Low complexity" evidence="1">
    <location>
        <begin position="25"/>
        <end position="54"/>
    </location>
</feature>
<feature type="compositionally biased region" description="Low complexity" evidence="1">
    <location>
        <begin position="115"/>
        <end position="133"/>
    </location>
</feature>
<feature type="compositionally biased region" description="Basic residues" evidence="1">
    <location>
        <begin position="889"/>
        <end position="898"/>
    </location>
</feature>
<accession>A0A9P0DFA1</accession>
<feature type="compositionally biased region" description="Low complexity" evidence="1">
    <location>
        <begin position="68"/>
        <end position="79"/>
    </location>
</feature>
<feature type="region of interest" description="Disordered" evidence="1">
    <location>
        <begin position="543"/>
        <end position="569"/>
    </location>
</feature>
<feature type="compositionally biased region" description="Polar residues" evidence="1">
    <location>
        <begin position="192"/>
        <end position="225"/>
    </location>
</feature>
<reference evidence="2" key="1">
    <citation type="submission" date="2022-01" db="EMBL/GenBank/DDBJ databases">
        <authorList>
            <person name="King R."/>
        </authorList>
    </citation>
    <scope>NUCLEOTIDE SEQUENCE</scope>
</reference>
<feature type="compositionally biased region" description="Basic residues" evidence="1">
    <location>
        <begin position="267"/>
        <end position="277"/>
    </location>
</feature>
<organism evidence="2 3">
    <name type="scientific">Ceutorhynchus assimilis</name>
    <name type="common">cabbage seed weevil</name>
    <dbReference type="NCBI Taxonomy" id="467358"/>
    <lineage>
        <taxon>Eukaryota</taxon>
        <taxon>Metazoa</taxon>
        <taxon>Ecdysozoa</taxon>
        <taxon>Arthropoda</taxon>
        <taxon>Hexapoda</taxon>
        <taxon>Insecta</taxon>
        <taxon>Pterygota</taxon>
        <taxon>Neoptera</taxon>
        <taxon>Endopterygota</taxon>
        <taxon>Coleoptera</taxon>
        <taxon>Polyphaga</taxon>
        <taxon>Cucujiformia</taxon>
        <taxon>Curculionidae</taxon>
        <taxon>Ceutorhynchinae</taxon>
        <taxon>Ceutorhynchus</taxon>
    </lineage>
</organism>
<evidence type="ECO:0000313" key="2">
    <source>
        <dbReference type="EMBL" id="CAH1132083.1"/>
    </source>
</evidence>
<feature type="compositionally biased region" description="Basic residues" evidence="1">
    <location>
        <begin position="1"/>
        <end position="10"/>
    </location>
</feature>
<feature type="compositionally biased region" description="Polar residues" evidence="1">
    <location>
        <begin position="682"/>
        <end position="692"/>
    </location>
</feature>
<keyword evidence="3" id="KW-1185">Reference proteome</keyword>
<feature type="region of interest" description="Disordered" evidence="1">
    <location>
        <begin position="886"/>
        <end position="917"/>
    </location>
</feature>
<dbReference type="EMBL" id="OU892282">
    <property type="protein sequence ID" value="CAH1132083.1"/>
    <property type="molecule type" value="Genomic_DNA"/>
</dbReference>
<proteinExistence type="predicted"/>
<sequence length="1210" mass="135749">MGKRARKTRWRALDIADDHSDSEESNTNSSAVSSRYSRSISNGYYSKYSYSSQSTPARRQRYNPYDGSTKSTRSSSTTSENKITFNEDEYTRITTPRQDVLFKKGYLNKPKSYQTQTSTGNSTISTGNSTENGTPDHQSTDLDYESQFMFPNGFVDQNGIYYVNSYEPYPLMMFNPPTYFQEFSSDKMKRYSTGSLSESMSPNNEEATSQDLSQSGGEASNSGVSDYSGPPVYNMVYPGYYVSGACTPTDLTNGQHHHHYPPEPVKKLKKRRERKSSKTIPGDSSEFTDENSDDENVPLNRVSIAEHQQEAASRVEAPSPTEKDEKSLKTYDTNDQSNSHGCADEKTEKIVTKTNQAQPKSSILKPDAEEFIPRAYHPVKMLPPNFMPIPLVPIGEFGTQNFAPHPAFIPPGFPVNFIPHHLSQKMYPPPVPQSFVSYPPPVVPTTAETKIEEIINTHDDKVVCDDKNRANTATPSHTPVVEEIKSQIHTKTIDIATVVSKLEAVKQQETIVSSEETIVINKTRPTKPHHNFKRNFYAKYRDSPVKSGEATPQTHHNNEGSGSQSLQNSPYHFKKTLNEAQIRVNYHRNEAKNGFPLLNGTRSATPEYSRQVTNSPERFQQKKSWKPYQNNTGANYKKIQPNYQKPLVNGKISSEKNPVASEAKPEIGRSPAKSIKEAPKANPNNSQWISVSNRKKKKNKNVEEDFDVEDPINESAESDLFESYDVNQLVDVVPPSNFEPQEESQVKKIESILTSIAQNEAQEVSTTTEICIPEVSDIEKIIIEEQLKVEVVEQKNKDEEKVAVKESTPVASVEEVFKSKKRSKKGTQKPLLKKVIITDIFNDEPKIPVEKKVVTVEDLKPMVSTAAPVKVIEEPVEESTAEIDVAEKKSKKKKKTKSNKTYNNENNNDSTKSLPTDDSYEVLLENTIASGENVEEISLELDKLIQKGMYNSFQENIKTLNVEPEADAFFKTIGSTLAGTSKDKSVAASGSSTKTPDFNRIFQSTRQFLKPNMVSVERDIKVDVDRDNNKACSSTVDAADPSRGLVVDNSTNTTTDDEKLYPITQAVKEWMSKTREATPEIEILKSPSIIQKELLMLNLDDDEDELTLFSSCSSTDNDLLEYWENEITSPLKDCDGLYAKDIDKICANVKSCDKCRTDSIKTDGGEDDEEIAVYESKYGKNEAFLSLQKENGQPRPEHFLPNRAVCCSLQ</sequence>
<feature type="compositionally biased region" description="Acidic residues" evidence="1">
    <location>
        <begin position="286"/>
        <end position="296"/>
    </location>
</feature>
<feature type="region of interest" description="Disordered" evidence="1">
    <location>
        <begin position="191"/>
        <end position="229"/>
    </location>
</feature>
<feature type="compositionally biased region" description="Polar residues" evidence="1">
    <location>
        <begin position="330"/>
        <end position="340"/>
    </location>
</feature>
<feature type="compositionally biased region" description="Polar residues" evidence="1">
    <location>
        <begin position="550"/>
        <end position="569"/>
    </location>
</feature>
<feature type="region of interest" description="Disordered" evidence="1">
    <location>
        <begin position="252"/>
        <end position="342"/>
    </location>
</feature>
<evidence type="ECO:0000313" key="3">
    <source>
        <dbReference type="Proteomes" id="UP001152799"/>
    </source>
</evidence>
<protein>
    <submittedName>
        <fullName evidence="2">Uncharacterized protein</fullName>
    </submittedName>
</protein>
<evidence type="ECO:0000256" key="1">
    <source>
        <dbReference type="SAM" id="MobiDB-lite"/>
    </source>
</evidence>
<feature type="compositionally biased region" description="Low complexity" evidence="1">
    <location>
        <begin position="899"/>
        <end position="913"/>
    </location>
</feature>
<dbReference type="AlphaFoldDB" id="A0A9P0DFA1"/>
<feature type="region of interest" description="Disordered" evidence="1">
    <location>
        <begin position="648"/>
        <end position="711"/>
    </location>
</feature>
<dbReference type="OrthoDB" id="8197936at2759"/>
<name>A0A9P0DFA1_9CUCU</name>
<feature type="region of interest" description="Disordered" evidence="1">
    <location>
        <begin position="592"/>
        <end position="636"/>
    </location>
</feature>